<accession>A0ABR4WHK8</accession>
<dbReference type="EMBL" id="ARXU01000001">
    <property type="protein sequence ID" value="KGD62848.1"/>
    <property type="molecule type" value="Genomic_DNA"/>
</dbReference>
<evidence type="ECO:0000313" key="2">
    <source>
        <dbReference type="Proteomes" id="UP000029443"/>
    </source>
</evidence>
<comment type="caution">
    <text evidence="1">The sequence shown here is derived from an EMBL/GenBank/DDBJ whole genome shotgun (WGS) entry which is preliminary data.</text>
</comment>
<dbReference type="PROSITE" id="PS51257">
    <property type="entry name" value="PROKAR_LIPOPROTEIN"/>
    <property type="match status" value="1"/>
</dbReference>
<dbReference type="Proteomes" id="UP000029443">
    <property type="component" value="Unassembled WGS sequence"/>
</dbReference>
<dbReference type="RefSeq" id="WP_035244307.1">
    <property type="nucleotide sequence ID" value="NZ_ARXU01000001.1"/>
</dbReference>
<gene>
    <name evidence="1" type="ORF">T9A_00168</name>
</gene>
<evidence type="ECO:0008006" key="3">
    <source>
        <dbReference type="Google" id="ProtNLM"/>
    </source>
</evidence>
<reference evidence="1 2" key="1">
    <citation type="submission" date="2012-09" db="EMBL/GenBank/DDBJ databases">
        <title>Genome Sequence of alkane-degrading Bacterium Alcanivorax jadensis T9.</title>
        <authorList>
            <person name="Lai Q."/>
            <person name="Shao Z."/>
        </authorList>
    </citation>
    <scope>NUCLEOTIDE SEQUENCE [LARGE SCALE GENOMIC DNA]</scope>
    <source>
        <strain evidence="1 2">T9</strain>
    </source>
</reference>
<sequence length="271" mass="30588">MQKYLFLYPLILLLAACQGQPGQGDLYVYTDAQGNLVTIEKPEDKKLIEADGSTGGLSLGEPLEDYRPSEEIDQELEDKERDRFITYVDESGQLTSRPVDMVAEKEALSKVEPEYSEVAESGFLETYRTIRQDCCQHLLEEAVELAPGTETLISFDQDSPVMLGDEPLKAMALTVNKNVTTLELKAFIRKQDYVAAQLLWLDEAGRPLLLIDQPFSRKYPETWYRYGYLQGTLPHESGQRHLVVFLPYLQEQSSTDGLQAVLKGELLLSAQ</sequence>
<organism evidence="1 2">
    <name type="scientific">Alcanivorax jadensis T9</name>
    <dbReference type="NCBI Taxonomy" id="1177181"/>
    <lineage>
        <taxon>Bacteria</taxon>
        <taxon>Pseudomonadati</taxon>
        <taxon>Pseudomonadota</taxon>
        <taxon>Gammaproteobacteria</taxon>
        <taxon>Oceanospirillales</taxon>
        <taxon>Alcanivoracaceae</taxon>
        <taxon>Alcanivorax</taxon>
    </lineage>
</organism>
<protein>
    <recommendedName>
        <fullName evidence="3">DUF4124 domain-containing protein</fullName>
    </recommendedName>
</protein>
<name>A0ABR4WHK8_9GAMM</name>
<evidence type="ECO:0000313" key="1">
    <source>
        <dbReference type="EMBL" id="KGD62848.1"/>
    </source>
</evidence>
<keyword evidence="2" id="KW-1185">Reference proteome</keyword>
<proteinExistence type="predicted"/>